<evidence type="ECO:0000259" key="2">
    <source>
        <dbReference type="Pfam" id="PF00534"/>
    </source>
</evidence>
<protein>
    <submittedName>
        <fullName evidence="3">Glycosyl transferase group 1</fullName>
    </submittedName>
</protein>
<dbReference type="CDD" id="cd03801">
    <property type="entry name" value="GT4_PimA-like"/>
    <property type="match status" value="1"/>
</dbReference>
<dbReference type="EMBL" id="LBOW01000001">
    <property type="protein sequence ID" value="KKP45456.1"/>
    <property type="molecule type" value="Genomic_DNA"/>
</dbReference>
<organism evidence="3 4">
    <name type="scientific">Candidatus Woesebacteria bacterium GW2011_GWB1_33_22</name>
    <dbReference type="NCBI Taxonomy" id="1618566"/>
    <lineage>
        <taxon>Bacteria</taxon>
        <taxon>Candidatus Woeseibacteriota</taxon>
    </lineage>
</organism>
<evidence type="ECO:0000313" key="4">
    <source>
        <dbReference type="Proteomes" id="UP000034778"/>
    </source>
</evidence>
<feature type="domain" description="Glycosyl transferase family 1" evidence="2">
    <location>
        <begin position="192"/>
        <end position="348"/>
    </location>
</feature>
<dbReference type="Pfam" id="PF00534">
    <property type="entry name" value="Glycos_transf_1"/>
    <property type="match status" value="1"/>
</dbReference>
<sequence length="373" mass="42701">MICMNILVFSWRDPKHPLAGGAEQVMHEHMKGWIEVGHNVTFFSSKVKGLVDYEKIDGVEIIRQGNQYLGVQIKGFLYYLKNINNFDLIVDQFHGIPFFTPLYVKKPILAVLQEVAKEVWFKNPFNFPINVIVGLIGYILEPVIFLLYKNCKFMVGSNSAKEDLIKFMIPSKNITIVPHGVLLPKKLPDHKVTNPQIVTYFGPLTGDKGIMDAIETFSIVSLSGDYRFYVIGRPETDNYYRKVLQKINKYKLKEKITFYKRPDDEEKFKILSKSYLLINPSIREGWGLVNIEANSVGTPVVAYNSAGLVDSVKDGYSGVIVSENSPQKIAEIIINLLLNKDKYKKLQRTSILWSKKFDWKISKKISQKLIPNI</sequence>
<dbReference type="GO" id="GO:0016757">
    <property type="term" value="F:glycosyltransferase activity"/>
    <property type="evidence" value="ECO:0007669"/>
    <property type="project" value="InterPro"/>
</dbReference>
<evidence type="ECO:0000256" key="1">
    <source>
        <dbReference type="ARBA" id="ARBA00022679"/>
    </source>
</evidence>
<dbReference type="PANTHER" id="PTHR46401:SF2">
    <property type="entry name" value="GLYCOSYLTRANSFERASE WBBK-RELATED"/>
    <property type="match status" value="1"/>
</dbReference>
<dbReference type="Gene3D" id="3.40.50.2000">
    <property type="entry name" value="Glycogen Phosphorylase B"/>
    <property type="match status" value="2"/>
</dbReference>
<keyword evidence="1 3" id="KW-0808">Transferase</keyword>
<dbReference type="AlphaFoldDB" id="A0A0G0A2K9"/>
<dbReference type="GO" id="GO:0009103">
    <property type="term" value="P:lipopolysaccharide biosynthetic process"/>
    <property type="evidence" value="ECO:0007669"/>
    <property type="project" value="TreeGrafter"/>
</dbReference>
<gene>
    <name evidence="3" type="ORF">UR35_C0001G0053</name>
</gene>
<dbReference type="SUPFAM" id="SSF53756">
    <property type="entry name" value="UDP-Glycosyltransferase/glycogen phosphorylase"/>
    <property type="match status" value="1"/>
</dbReference>
<dbReference type="InterPro" id="IPR001296">
    <property type="entry name" value="Glyco_trans_1"/>
</dbReference>
<proteinExistence type="predicted"/>
<reference evidence="3 4" key="1">
    <citation type="journal article" date="2015" name="Nature">
        <title>rRNA introns, odd ribosomes, and small enigmatic genomes across a large radiation of phyla.</title>
        <authorList>
            <person name="Brown C.T."/>
            <person name="Hug L.A."/>
            <person name="Thomas B.C."/>
            <person name="Sharon I."/>
            <person name="Castelle C.J."/>
            <person name="Singh A."/>
            <person name="Wilkins M.J."/>
            <person name="Williams K.H."/>
            <person name="Banfield J.F."/>
        </authorList>
    </citation>
    <scope>NUCLEOTIDE SEQUENCE [LARGE SCALE GENOMIC DNA]</scope>
</reference>
<dbReference type="Proteomes" id="UP000034778">
    <property type="component" value="Unassembled WGS sequence"/>
</dbReference>
<name>A0A0G0A2K9_9BACT</name>
<dbReference type="STRING" id="1618566.UR35_C0001G0053"/>
<evidence type="ECO:0000313" key="3">
    <source>
        <dbReference type="EMBL" id="KKP45456.1"/>
    </source>
</evidence>
<dbReference type="PANTHER" id="PTHR46401">
    <property type="entry name" value="GLYCOSYLTRANSFERASE WBBK-RELATED"/>
    <property type="match status" value="1"/>
</dbReference>
<comment type="caution">
    <text evidence="3">The sequence shown here is derived from an EMBL/GenBank/DDBJ whole genome shotgun (WGS) entry which is preliminary data.</text>
</comment>
<accession>A0A0G0A2K9</accession>